<dbReference type="EMBL" id="JAAAPK010000009">
    <property type="protein sequence ID" value="NBC43934.1"/>
    <property type="molecule type" value="Genomic_DNA"/>
</dbReference>
<protein>
    <submittedName>
        <fullName evidence="1">Uncharacterized protein</fullName>
    </submittedName>
</protein>
<keyword evidence="2" id="KW-1185">Reference proteome</keyword>
<dbReference type="AlphaFoldDB" id="A0A7X5BUB6"/>
<reference evidence="1 2" key="1">
    <citation type="submission" date="2020-01" db="EMBL/GenBank/DDBJ databases">
        <title>The draft genome sequence of Corallococcus exiguus DSM 14696.</title>
        <authorList>
            <person name="Zhang X."/>
            <person name="Zhu H."/>
        </authorList>
    </citation>
    <scope>NUCLEOTIDE SEQUENCE [LARGE SCALE GENOMIC DNA]</scope>
    <source>
        <strain evidence="1 2">DSM 14696</strain>
    </source>
</reference>
<organism evidence="1 2">
    <name type="scientific">Corallococcus exiguus</name>
    <dbReference type="NCBI Taxonomy" id="83462"/>
    <lineage>
        <taxon>Bacteria</taxon>
        <taxon>Pseudomonadati</taxon>
        <taxon>Myxococcota</taxon>
        <taxon>Myxococcia</taxon>
        <taxon>Myxococcales</taxon>
        <taxon>Cystobacterineae</taxon>
        <taxon>Myxococcaceae</taxon>
        <taxon>Corallococcus</taxon>
    </lineage>
</organism>
<name>A0A7X5BUB6_9BACT</name>
<dbReference type="Proteomes" id="UP000537825">
    <property type="component" value="Unassembled WGS sequence"/>
</dbReference>
<gene>
    <name evidence="1" type="ORF">GTZ93_29415</name>
</gene>
<proteinExistence type="predicted"/>
<comment type="caution">
    <text evidence="1">The sequence shown here is derived from an EMBL/GenBank/DDBJ whole genome shotgun (WGS) entry which is preliminary data.</text>
</comment>
<accession>A0A7X5BUB6</accession>
<dbReference type="RefSeq" id="WP_139917720.1">
    <property type="nucleotide sequence ID" value="NZ_CBCSLE010000003.1"/>
</dbReference>
<evidence type="ECO:0000313" key="2">
    <source>
        <dbReference type="Proteomes" id="UP000537825"/>
    </source>
</evidence>
<evidence type="ECO:0000313" key="1">
    <source>
        <dbReference type="EMBL" id="NBC43934.1"/>
    </source>
</evidence>
<sequence length="100" mass="11390">MTDQVLRLEVKDGALRGVGSPMPPDTHLEGEALELARFRLRNQLTSSVAKLLGMSFPCREPVCVLRAPVRIQHIDLKSTHFCEKHQAEFSRIAQERKLKR</sequence>